<keyword evidence="1" id="KW-1133">Transmembrane helix</keyword>
<evidence type="ECO:0000313" key="2">
    <source>
        <dbReference type="EMBL" id="KTC83363.1"/>
    </source>
</evidence>
<dbReference type="AlphaFoldDB" id="A0A378IQ72"/>
<dbReference type="EMBL" id="LNXX01000043">
    <property type="protein sequence ID" value="KTC83363.1"/>
    <property type="molecule type" value="Genomic_DNA"/>
</dbReference>
<feature type="transmembrane region" description="Helical" evidence="1">
    <location>
        <begin position="17"/>
        <end position="37"/>
    </location>
</feature>
<proteinExistence type="predicted"/>
<evidence type="ECO:0000313" key="5">
    <source>
        <dbReference type="Proteomes" id="UP000255316"/>
    </source>
</evidence>
<protein>
    <submittedName>
        <fullName evidence="3">Uncharacterized protein</fullName>
    </submittedName>
</protein>
<reference evidence="3 5" key="2">
    <citation type="submission" date="2018-06" db="EMBL/GenBank/DDBJ databases">
        <authorList>
            <consortium name="Pathogen Informatics"/>
            <person name="Doyle S."/>
        </authorList>
    </citation>
    <scope>NUCLEOTIDE SEQUENCE [LARGE SCALE GENOMIC DNA]</scope>
    <source>
        <strain evidence="3 5">NCTC12438</strain>
    </source>
</reference>
<dbReference type="STRING" id="28085.Lcin_2735"/>
<gene>
    <name evidence="2" type="ORF">Lcin_2735</name>
    <name evidence="3" type="ORF">NCTC12438_03392</name>
</gene>
<evidence type="ECO:0000256" key="1">
    <source>
        <dbReference type="SAM" id="Phobius"/>
    </source>
</evidence>
<dbReference type="Proteomes" id="UP000255316">
    <property type="component" value="Unassembled WGS sequence"/>
</dbReference>
<dbReference type="Proteomes" id="UP000054854">
    <property type="component" value="Unassembled WGS sequence"/>
</dbReference>
<keyword evidence="1" id="KW-0812">Transmembrane</keyword>
<keyword evidence="1" id="KW-0472">Membrane</keyword>
<accession>A0A378IQ72</accession>
<dbReference type="EMBL" id="UGNX01000001">
    <property type="protein sequence ID" value="STX36755.1"/>
    <property type="molecule type" value="Genomic_DNA"/>
</dbReference>
<evidence type="ECO:0000313" key="4">
    <source>
        <dbReference type="Proteomes" id="UP000054854"/>
    </source>
</evidence>
<organism evidence="3 5">
    <name type="scientific">Legionella cincinnatiensis</name>
    <dbReference type="NCBI Taxonomy" id="28085"/>
    <lineage>
        <taxon>Bacteria</taxon>
        <taxon>Pseudomonadati</taxon>
        <taxon>Pseudomonadota</taxon>
        <taxon>Gammaproteobacteria</taxon>
        <taxon>Legionellales</taxon>
        <taxon>Legionellaceae</taxon>
        <taxon>Legionella</taxon>
    </lineage>
</organism>
<sequence>MVKEERERQNKKYLHEILIKFFANLTMAVYNITMNTLKRDNLYSHMKAGFVYRREDLLSFSSNLDRDLNILVEANKLQKPATGLYYKPKQSRFGLLPPTDEALVKGFLNKPFLMYSWNDYNKLGLGLTQLYNRVVVYNSERHEDKKLGNRVFSFKRPSNGFPTKLTKEFLLVDLLNNAKYLTEDVSQLQLKVAKNLDQFDKVQLMKLSSKYGKVATRKYLHTLLGN</sequence>
<evidence type="ECO:0000313" key="3">
    <source>
        <dbReference type="EMBL" id="STX36755.1"/>
    </source>
</evidence>
<name>A0A378IQ72_9GAMM</name>
<keyword evidence="4" id="KW-1185">Reference proteome</keyword>
<reference evidence="2 4" key="1">
    <citation type="submission" date="2015-11" db="EMBL/GenBank/DDBJ databases">
        <title>Genomic analysis of 38 Legionella species identifies large and diverse effector repertoires.</title>
        <authorList>
            <person name="Burstein D."/>
            <person name="Amaro F."/>
            <person name="Zusman T."/>
            <person name="Lifshitz Z."/>
            <person name="Cohen O."/>
            <person name="Gilbert J.A."/>
            <person name="Pupko T."/>
            <person name="Shuman H.A."/>
            <person name="Segal G."/>
        </authorList>
    </citation>
    <scope>NUCLEOTIDE SEQUENCE [LARGE SCALE GENOMIC DNA]</scope>
    <source>
        <strain evidence="2 4">CDC#72-OH-14</strain>
    </source>
</reference>
<dbReference type="RefSeq" id="WP_238589549.1">
    <property type="nucleotide sequence ID" value="NZ_CAAAHQ010000078.1"/>
</dbReference>